<feature type="repeat" description="ANK" evidence="9">
    <location>
        <begin position="216"/>
        <end position="248"/>
    </location>
</feature>
<evidence type="ECO:0000313" key="14">
    <source>
        <dbReference type="RefSeq" id="XP_013400018.1"/>
    </source>
</evidence>
<feature type="compositionally biased region" description="Acidic residues" evidence="10">
    <location>
        <begin position="2928"/>
        <end position="2939"/>
    </location>
</feature>
<feature type="region of interest" description="Disordered" evidence="10">
    <location>
        <begin position="4456"/>
        <end position="4570"/>
    </location>
</feature>
<evidence type="ECO:0000256" key="6">
    <source>
        <dbReference type="ARBA" id="ARBA00023043"/>
    </source>
</evidence>
<feature type="repeat" description="ANK" evidence="9">
    <location>
        <begin position="150"/>
        <end position="182"/>
    </location>
</feature>
<feature type="compositionally biased region" description="Basic and acidic residues" evidence="10">
    <location>
        <begin position="2577"/>
        <end position="2586"/>
    </location>
</feature>
<evidence type="ECO:0000256" key="4">
    <source>
        <dbReference type="ARBA" id="ARBA00022553"/>
    </source>
</evidence>
<feature type="compositionally biased region" description="Basic and acidic residues" evidence="10">
    <location>
        <begin position="4124"/>
        <end position="4137"/>
    </location>
</feature>
<dbReference type="Pfam" id="PF12796">
    <property type="entry name" value="Ank_2"/>
    <property type="match status" value="5"/>
</dbReference>
<dbReference type="Proteomes" id="UP000085678">
    <property type="component" value="Unplaced"/>
</dbReference>
<feature type="compositionally biased region" description="Polar residues" evidence="10">
    <location>
        <begin position="1578"/>
        <end position="1592"/>
    </location>
</feature>
<protein>
    <submittedName>
        <fullName evidence="14">Titin isoform X1</fullName>
    </submittedName>
</protein>
<feature type="compositionally biased region" description="Basic and acidic residues" evidence="10">
    <location>
        <begin position="1480"/>
        <end position="1504"/>
    </location>
</feature>
<feature type="compositionally biased region" description="Acidic residues" evidence="10">
    <location>
        <begin position="2327"/>
        <end position="2341"/>
    </location>
</feature>
<feature type="compositionally biased region" description="Acidic residues" evidence="10">
    <location>
        <begin position="3168"/>
        <end position="3179"/>
    </location>
</feature>
<feature type="compositionally biased region" description="Basic and acidic residues" evidence="10">
    <location>
        <begin position="4151"/>
        <end position="4167"/>
    </location>
</feature>
<dbReference type="GeneID" id="106166132"/>
<feature type="compositionally biased region" description="Basic and acidic residues" evidence="10">
    <location>
        <begin position="2647"/>
        <end position="2665"/>
    </location>
</feature>
<feature type="repeat" description="ANK" evidence="9">
    <location>
        <begin position="282"/>
        <end position="314"/>
    </location>
</feature>
<feature type="compositionally biased region" description="Acidic residues" evidence="10">
    <location>
        <begin position="2810"/>
        <end position="2821"/>
    </location>
</feature>
<dbReference type="Gene3D" id="1.10.533.10">
    <property type="entry name" value="Death Domain, Fas"/>
    <property type="match status" value="1"/>
</dbReference>
<feature type="region of interest" description="Disordered" evidence="10">
    <location>
        <begin position="4900"/>
        <end position="4983"/>
    </location>
</feature>
<feature type="compositionally biased region" description="Acidic residues" evidence="10">
    <location>
        <begin position="3733"/>
        <end position="3742"/>
    </location>
</feature>
<feature type="compositionally biased region" description="Basic and acidic residues" evidence="10">
    <location>
        <begin position="3488"/>
        <end position="3497"/>
    </location>
</feature>
<feature type="compositionally biased region" description="Polar residues" evidence="10">
    <location>
        <begin position="6621"/>
        <end position="6634"/>
    </location>
</feature>
<feature type="compositionally biased region" description="Basic and acidic residues" evidence="10">
    <location>
        <begin position="6560"/>
        <end position="6577"/>
    </location>
</feature>
<feature type="compositionally biased region" description="Acidic residues" evidence="10">
    <location>
        <begin position="6065"/>
        <end position="6076"/>
    </location>
</feature>
<feature type="compositionally biased region" description="Polar residues" evidence="10">
    <location>
        <begin position="6219"/>
        <end position="6233"/>
    </location>
</feature>
<name>A0A1S3IPM0_LINAN</name>
<dbReference type="RefSeq" id="XP_013400018.1">
    <property type="nucleotide sequence ID" value="XM_013544564.1"/>
</dbReference>
<feature type="region of interest" description="Disordered" evidence="10">
    <location>
        <begin position="1535"/>
        <end position="2149"/>
    </location>
</feature>
<feature type="compositionally biased region" description="Acidic residues" evidence="10">
    <location>
        <begin position="5817"/>
        <end position="5826"/>
    </location>
</feature>
<feature type="compositionally biased region" description="Basic and acidic residues" evidence="10">
    <location>
        <begin position="5839"/>
        <end position="5853"/>
    </location>
</feature>
<feature type="compositionally biased region" description="Acidic residues" evidence="10">
    <location>
        <begin position="5449"/>
        <end position="5462"/>
    </location>
</feature>
<dbReference type="FunFam" id="1.25.40.20:FF:000001">
    <property type="entry name" value="Ankyrin-2 isoform 2"/>
    <property type="match status" value="1"/>
</dbReference>
<dbReference type="PROSITE" id="PS50088">
    <property type="entry name" value="ANK_REPEAT"/>
    <property type="match status" value="15"/>
</dbReference>
<feature type="compositionally biased region" description="Acidic residues" evidence="10">
    <location>
        <begin position="3198"/>
        <end position="3209"/>
    </location>
</feature>
<feature type="compositionally biased region" description="Acidic residues" evidence="10">
    <location>
        <begin position="6020"/>
        <end position="6029"/>
    </location>
</feature>
<feature type="compositionally biased region" description="Acidic residues" evidence="10">
    <location>
        <begin position="3138"/>
        <end position="3149"/>
    </location>
</feature>
<feature type="compositionally biased region" description="Basic and acidic residues" evidence="10">
    <location>
        <begin position="1560"/>
        <end position="1574"/>
    </location>
</feature>
<feature type="domain" description="ZU5" evidence="12">
    <location>
        <begin position="992"/>
        <end position="1138"/>
    </location>
</feature>
<feature type="region of interest" description="Disordered" evidence="10">
    <location>
        <begin position="6403"/>
        <end position="6459"/>
    </location>
</feature>
<feature type="compositionally biased region" description="Acidic residues" evidence="10">
    <location>
        <begin position="1635"/>
        <end position="1644"/>
    </location>
</feature>
<feature type="compositionally biased region" description="Acidic residues" evidence="10">
    <location>
        <begin position="3258"/>
        <end position="3269"/>
    </location>
</feature>
<feature type="region of interest" description="Disordered" evidence="10">
    <location>
        <begin position="6491"/>
        <end position="6537"/>
    </location>
</feature>
<feature type="compositionally biased region" description="Acidic residues" evidence="10">
    <location>
        <begin position="3108"/>
        <end position="3119"/>
    </location>
</feature>
<feature type="compositionally biased region" description="Basic and acidic residues" evidence="10">
    <location>
        <begin position="4536"/>
        <end position="4546"/>
    </location>
</feature>
<evidence type="ECO:0000256" key="9">
    <source>
        <dbReference type="PROSITE-ProRule" id="PRU00023"/>
    </source>
</evidence>
<feature type="region of interest" description="Disordered" evidence="10">
    <location>
        <begin position="5253"/>
        <end position="5333"/>
    </location>
</feature>
<dbReference type="InterPro" id="IPR040745">
    <property type="entry name" value="Ankyrin_UPA"/>
</dbReference>
<feature type="compositionally biased region" description="Basic and acidic residues" evidence="10">
    <location>
        <begin position="3128"/>
        <end position="3137"/>
    </location>
</feature>
<feature type="repeat" description="ANK" evidence="9">
    <location>
        <begin position="414"/>
        <end position="446"/>
    </location>
</feature>
<feature type="compositionally biased region" description="Acidic residues" evidence="10">
    <location>
        <begin position="3617"/>
        <end position="3628"/>
    </location>
</feature>
<feature type="compositionally biased region" description="Acidic residues" evidence="10">
    <location>
        <begin position="3078"/>
        <end position="3087"/>
    </location>
</feature>
<feature type="compositionally biased region" description="Basic and acidic residues" evidence="10">
    <location>
        <begin position="6286"/>
        <end position="6314"/>
    </location>
</feature>
<dbReference type="Gene3D" id="2.60.40.2660">
    <property type="match status" value="1"/>
</dbReference>
<evidence type="ECO:0000259" key="11">
    <source>
        <dbReference type="PROSITE" id="PS50017"/>
    </source>
</evidence>
<feature type="compositionally biased region" description="Basic and acidic residues" evidence="10">
    <location>
        <begin position="1661"/>
        <end position="1670"/>
    </location>
</feature>
<feature type="compositionally biased region" description="Acidic residues" evidence="10">
    <location>
        <begin position="5769"/>
        <end position="5778"/>
    </location>
</feature>
<feature type="compositionally biased region" description="Acidic residues" evidence="10">
    <location>
        <begin position="4138"/>
        <end position="4149"/>
    </location>
</feature>
<feature type="compositionally biased region" description="Acidic residues" evidence="10">
    <location>
        <begin position="4458"/>
        <end position="4469"/>
    </location>
</feature>
<dbReference type="PANTHER" id="PTHR24123:SF49">
    <property type="entry name" value="ANKYRIN-2-LIKE ISOFORM X1"/>
    <property type="match status" value="1"/>
</dbReference>
<dbReference type="Pfam" id="PF00531">
    <property type="entry name" value="Death"/>
    <property type="match status" value="1"/>
</dbReference>
<feature type="compositionally biased region" description="Basic and acidic residues" evidence="10">
    <location>
        <begin position="6048"/>
        <end position="6064"/>
    </location>
</feature>
<feature type="region of interest" description="Disordered" evidence="10">
    <location>
        <begin position="4030"/>
        <end position="4050"/>
    </location>
</feature>
<feature type="repeat" description="ANK" evidence="9">
    <location>
        <begin position="315"/>
        <end position="347"/>
    </location>
</feature>
<dbReference type="SMART" id="SM00248">
    <property type="entry name" value="ANK"/>
    <property type="match status" value="15"/>
</dbReference>
<feature type="region of interest" description="Disordered" evidence="10">
    <location>
        <begin position="4113"/>
        <end position="4177"/>
    </location>
</feature>
<evidence type="ECO:0000256" key="8">
    <source>
        <dbReference type="ARBA" id="ARBA00023212"/>
    </source>
</evidence>
<feature type="region of interest" description="Disordered" evidence="10">
    <location>
        <begin position="3932"/>
        <end position="3953"/>
    </location>
</feature>
<feature type="compositionally biased region" description="Basic and acidic residues" evidence="10">
    <location>
        <begin position="3218"/>
        <end position="3227"/>
    </location>
</feature>
<dbReference type="FunFam" id="2.60.40.2660:FF:000001">
    <property type="entry name" value="Ankyrin-3 isoform 2"/>
    <property type="match status" value="1"/>
</dbReference>
<feature type="region of interest" description="Disordered" evidence="10">
    <location>
        <begin position="6006"/>
        <end position="6171"/>
    </location>
</feature>
<dbReference type="GO" id="GO:0005856">
    <property type="term" value="C:cytoskeleton"/>
    <property type="evidence" value="ECO:0007669"/>
    <property type="project" value="UniProtKB-SubCell"/>
</dbReference>
<feature type="compositionally biased region" description="Low complexity" evidence="10">
    <location>
        <begin position="5289"/>
        <end position="5314"/>
    </location>
</feature>
<feature type="region of interest" description="Disordered" evidence="10">
    <location>
        <begin position="4845"/>
        <end position="4866"/>
    </location>
</feature>
<feature type="compositionally biased region" description="Basic and acidic residues" evidence="10">
    <location>
        <begin position="6146"/>
        <end position="6161"/>
    </location>
</feature>
<accession>A0A1S3IPM0</accession>
<feature type="compositionally biased region" description="Basic and acidic residues" evidence="10">
    <location>
        <begin position="1793"/>
        <end position="1808"/>
    </location>
</feature>
<feature type="region of interest" description="Disordered" evidence="10">
    <location>
        <begin position="5675"/>
        <end position="5965"/>
    </location>
</feature>
<feature type="repeat" description="ANK" evidence="9">
    <location>
        <begin position="447"/>
        <end position="479"/>
    </location>
</feature>
<feature type="compositionally biased region" description="Polar residues" evidence="10">
    <location>
        <begin position="6846"/>
        <end position="6859"/>
    </location>
</feature>
<feature type="compositionally biased region" description="Acidic residues" evidence="10">
    <location>
        <begin position="3048"/>
        <end position="3060"/>
    </location>
</feature>
<feature type="repeat" description="ANK" evidence="9">
    <location>
        <begin position="249"/>
        <end position="281"/>
    </location>
</feature>
<dbReference type="OrthoDB" id="20872at2759"/>
<dbReference type="Pfam" id="PF00791">
    <property type="entry name" value="ZU5"/>
    <property type="match status" value="1"/>
</dbReference>
<keyword evidence="6 9" id="KW-0040">ANK repeat</keyword>
<organism evidence="13 14">
    <name type="scientific">Lingula anatina</name>
    <name type="common">Brachiopod</name>
    <name type="synonym">Lingula unguis</name>
    <dbReference type="NCBI Taxonomy" id="7574"/>
    <lineage>
        <taxon>Eukaryota</taxon>
        <taxon>Metazoa</taxon>
        <taxon>Spiralia</taxon>
        <taxon>Lophotrochozoa</taxon>
        <taxon>Brachiopoda</taxon>
        <taxon>Linguliformea</taxon>
        <taxon>Lingulata</taxon>
        <taxon>Lingulida</taxon>
        <taxon>Linguloidea</taxon>
        <taxon>Lingulidae</taxon>
        <taxon>Lingula</taxon>
    </lineage>
</organism>
<feature type="compositionally biased region" description="Acidic residues" evidence="10">
    <location>
        <begin position="3528"/>
        <end position="3539"/>
    </location>
</feature>
<evidence type="ECO:0000259" key="12">
    <source>
        <dbReference type="PROSITE" id="PS51145"/>
    </source>
</evidence>
<feature type="repeat" description="ANK" evidence="9">
    <location>
        <begin position="84"/>
        <end position="116"/>
    </location>
</feature>
<feature type="compositionally biased region" description="Low complexity" evidence="10">
    <location>
        <begin position="6834"/>
        <end position="6845"/>
    </location>
</feature>
<feature type="compositionally biased region" description="Acidic residues" evidence="10">
    <location>
        <begin position="2666"/>
        <end position="2687"/>
    </location>
</feature>
<feature type="compositionally biased region" description="Basic and acidic residues" evidence="10">
    <location>
        <begin position="5703"/>
        <end position="5713"/>
    </location>
</feature>
<feature type="compositionally biased region" description="Basic and acidic residues" evidence="10">
    <location>
        <begin position="5626"/>
        <end position="5636"/>
    </location>
</feature>
<evidence type="ECO:0000313" key="13">
    <source>
        <dbReference type="Proteomes" id="UP000085678"/>
    </source>
</evidence>
<feature type="repeat" description="ANK" evidence="9">
    <location>
        <begin position="51"/>
        <end position="83"/>
    </location>
</feature>
<dbReference type="SMART" id="SM00218">
    <property type="entry name" value="ZU5"/>
    <property type="match status" value="1"/>
</dbReference>
<feature type="compositionally biased region" description="Basic and acidic residues" evidence="10">
    <location>
        <begin position="695"/>
        <end position="730"/>
    </location>
</feature>
<feature type="region of interest" description="Disordered" evidence="10">
    <location>
        <begin position="2316"/>
        <end position="2413"/>
    </location>
</feature>
<feature type="region of interest" description="Disordered" evidence="10">
    <location>
        <begin position="5486"/>
        <end position="5559"/>
    </location>
</feature>
<feature type="compositionally biased region" description="Low complexity" evidence="10">
    <location>
        <begin position="4526"/>
        <end position="4535"/>
    </location>
</feature>
<feature type="region of interest" description="Disordered" evidence="10">
    <location>
        <begin position="6967"/>
        <end position="7051"/>
    </location>
</feature>
<comment type="subcellular location">
    <subcellularLocation>
        <location evidence="1">Cytoplasm</location>
        <location evidence="1">Cytoskeleton</location>
    </subcellularLocation>
    <subcellularLocation>
        <location evidence="2">Membrane</location>
    </subcellularLocation>
</comment>
<feature type="compositionally biased region" description="Acidic residues" evidence="10">
    <location>
        <begin position="1549"/>
        <end position="1559"/>
    </location>
</feature>
<evidence type="ECO:0000256" key="5">
    <source>
        <dbReference type="ARBA" id="ARBA00022737"/>
    </source>
</evidence>
<feature type="region of interest" description="Disordered" evidence="10">
    <location>
        <begin position="5116"/>
        <end position="5207"/>
    </location>
</feature>
<dbReference type="Gene3D" id="2.60.220.30">
    <property type="match status" value="2"/>
</dbReference>
<feature type="compositionally biased region" description="Acidic residues" evidence="10">
    <location>
        <begin position="5255"/>
        <end position="5264"/>
    </location>
</feature>
<feature type="compositionally biased region" description="Basic and acidic residues" evidence="10">
    <location>
        <begin position="6030"/>
        <end position="6040"/>
    </location>
</feature>
<feature type="compositionally biased region" description="Polar residues" evidence="10">
    <location>
        <begin position="4908"/>
        <end position="4933"/>
    </location>
</feature>
<feature type="region of interest" description="Disordered" evidence="10">
    <location>
        <begin position="4343"/>
        <end position="4374"/>
    </location>
</feature>
<feature type="region of interest" description="Disordered" evidence="10">
    <location>
        <begin position="695"/>
        <end position="762"/>
    </location>
</feature>
<feature type="region of interest" description="Disordered" evidence="10">
    <location>
        <begin position="6776"/>
        <end position="6907"/>
    </location>
</feature>
<feature type="compositionally biased region" description="Basic and acidic residues" evidence="10">
    <location>
        <begin position="6807"/>
        <end position="6822"/>
    </location>
</feature>
<feature type="compositionally biased region" description="Acidic residues" evidence="10">
    <location>
        <begin position="2958"/>
        <end position="2969"/>
    </location>
</feature>
<evidence type="ECO:0000256" key="7">
    <source>
        <dbReference type="ARBA" id="ARBA00023136"/>
    </source>
</evidence>
<feature type="region of interest" description="Disordered" evidence="10">
    <location>
        <begin position="2575"/>
        <end position="2878"/>
    </location>
</feature>
<feature type="region of interest" description="Disordered" evidence="10">
    <location>
        <begin position="3432"/>
        <end position="3765"/>
    </location>
</feature>
<feature type="compositionally biased region" description="Basic and acidic residues" evidence="10">
    <location>
        <begin position="3754"/>
        <end position="3765"/>
    </location>
</feature>
<feature type="compositionally biased region" description="Basic and acidic residues" evidence="10">
    <location>
        <begin position="1595"/>
        <end position="1613"/>
    </location>
</feature>
<keyword evidence="7" id="KW-0472">Membrane</keyword>
<dbReference type="STRING" id="7574.A0A1S3IPM0"/>
<feature type="compositionally biased region" description="Basic and acidic residues" evidence="10">
    <location>
        <begin position="1875"/>
        <end position="1893"/>
    </location>
</feature>
<dbReference type="SUPFAM" id="SSF47986">
    <property type="entry name" value="DEATH domain"/>
    <property type="match status" value="1"/>
</dbReference>
<feature type="region of interest" description="Disordered" evidence="10">
    <location>
        <begin position="6190"/>
        <end position="6387"/>
    </location>
</feature>
<feature type="compositionally biased region" description="Basic and acidic residues" evidence="10">
    <location>
        <begin position="4470"/>
        <end position="4493"/>
    </location>
</feature>
<feature type="compositionally biased region" description="Polar residues" evidence="10">
    <location>
        <begin position="5039"/>
        <end position="5083"/>
    </location>
</feature>
<dbReference type="FunFam" id="1.25.40.20:FF:000003">
    <property type="entry name" value="Ankyrin, isoform B"/>
    <property type="match status" value="1"/>
</dbReference>
<feature type="region of interest" description="Disordered" evidence="10">
    <location>
        <begin position="1462"/>
        <end position="1521"/>
    </location>
</feature>
<feature type="compositionally biased region" description="Acidic residues" evidence="10">
    <location>
        <begin position="7014"/>
        <end position="7023"/>
    </location>
</feature>
<feature type="compositionally biased region" description="Polar residues" evidence="10">
    <location>
        <begin position="1730"/>
        <end position="1755"/>
    </location>
</feature>
<feature type="compositionally biased region" description="Acidic residues" evidence="10">
    <location>
        <begin position="5892"/>
        <end position="5904"/>
    </location>
</feature>
<feature type="compositionally biased region" description="Basic and acidic residues" evidence="10">
    <location>
        <begin position="3858"/>
        <end position="3882"/>
    </location>
</feature>
<dbReference type="KEGG" id="lak:106166132"/>
<feature type="region of interest" description="Disordered" evidence="10">
    <location>
        <begin position="3858"/>
        <end position="3887"/>
    </location>
</feature>
<dbReference type="Pfam" id="PF17809">
    <property type="entry name" value="UPA_2"/>
    <property type="match status" value="1"/>
</dbReference>
<feature type="compositionally biased region" description="Acidic residues" evidence="10">
    <location>
        <begin position="3018"/>
        <end position="3029"/>
    </location>
</feature>
<feature type="compositionally biased region" description="Low complexity" evidence="10">
    <location>
        <begin position="6868"/>
        <end position="6889"/>
    </location>
</feature>
<feature type="compositionally biased region" description="Basic and acidic residues" evidence="10">
    <location>
        <begin position="5497"/>
        <end position="5513"/>
    </location>
</feature>
<keyword evidence="3" id="KW-0963">Cytoplasm</keyword>
<feature type="compositionally biased region" description="Basic and acidic residues" evidence="10">
    <location>
        <begin position="5184"/>
        <end position="5198"/>
    </location>
</feature>
<feature type="region of interest" description="Disordered" evidence="10">
    <location>
        <begin position="4634"/>
        <end position="4653"/>
    </location>
</feature>
<feature type="domain" description="ZU5" evidence="12">
    <location>
        <begin position="833"/>
        <end position="990"/>
    </location>
</feature>
<feature type="compositionally biased region" description="Low complexity" evidence="10">
    <location>
        <begin position="6248"/>
        <end position="6261"/>
    </location>
</feature>
<feature type="compositionally biased region" description="Polar residues" evidence="10">
    <location>
        <begin position="5521"/>
        <end position="5543"/>
    </location>
</feature>
<evidence type="ECO:0000256" key="10">
    <source>
        <dbReference type="SAM" id="MobiDB-lite"/>
    </source>
</evidence>
<sequence length="7051" mass="788834">MVTLLLDSGADVEARTKDGLTPLHCSARSGHDQVTDLLLERGAPYSAKTKNGLTPLHMAAQGDHVDCARLLLYHKAPVDDVTVDYLTPLHVAAHCGNVKTAKLLLDRKAEPNSRALNGFTPLHIACKKNRIKVVELLLKYGATIEATTESGLTPLHVASFMGHMNIVIYLIQQGANPDFPTVRGETPLHLAARANQTDIIRILLRNGAHVDAKAREQQTPLHIAARLGNVDIVVLLLQHGASPDAVTKDLYTPLHIAAKEGQEEVASVLLEHGAQLDVQTKKGFTPLHIAAKYGNIKVARLLLQREANPDIQGKNGLTPLHVAAHYNNVNVALLLLENGASPHATAKNGYTPLHIAAKKNQMDIATTLLEYGANPNAESKSGFTPIHLASQEGHTEMVELLTGRGGDPNDASKNGLTPMHLAAQEDRVPVAEILVKKGANIDPTTKAGYTPLHTACHFGQINMIRFLLEHDASVNATTKVGHTPLHQAAQQGHVMVIDLLIKYKASPNAVTNNGQTPLSIAQQLGYISAVEVLKPITTVVVTETTTIKERGKYEMVGPETMQETLLDTDSEEEGGEVFAVEDYMPRSPLLGGDQRVYLPYYQGDSMRVDGREDTILGDQTFAYLQQDDMHQESAIRPVKDGYLSPDQYTQEPYSPGYSPTGYGEQMDLSPGPFSPGGFGPDQLREYDEDFAYVPGDKRAVKARPESFNDPQRRPRPPGDDKVAKKARQESLSDAAMRASMADDKQRGSWRGGPEDSGLGTLPEGAQYNHYPNGGQEDKIEAQYRPSAYSRPVMQTNALGSEPFYGSSYSGSTFSGQFDADNVQVDRTPVFSGFLVSFMVDARGGAMRGCRHSGVRIIIPPRKASCPTRVTCRLLRREKLVNPPPLMEGEALASRVIEMGPVGTKFLGPVIIEIPHFASLRGMEREVVILRSNDGDNWTEHPIQATDDMIHEALGGSFEGEDLETAEELFHKRITRIITDDFPAYFALVTRIRQENNLIGAEGGMLSSTVVPHVQAIFPEGALTKKIKVGLQAQPIPPDLVAKMLGNRVAVSPIVTVEPRRRKFHKSITLTIPVPQASQKGMINQYAGETLTLRLLCSITGGQSPAQWEDITATTPLTFVNDCVSFTTTVSARFWLMDCQNINEATKMATELYRETVAVPFMSKFVVFAKRYDQQETRLRCFCMTDDKMDKTLETQEHFTEVARSKDVEVLEGKPQYVEMAGNLVPVTKTGEQLHLNFHAFKENRLPFTVRVRDPNQDPQGRIAFFQDPKSVRGDTPTTPICNLNIDLPDMIKTEAAPVDPEAALELRKKYTFMKEHGLYIEDTVTRAHLRLSEVAEAIQGDWVILAQQLDVPDYEVRKIKEQYNTLNDQALVMLTYWVQKDPEKATGNELERALRKIGRDDVVRKCMYNVETVTDDLEKAMAKAQLDQSGFDSLKEELGPSRDASMARGASLDVSYDEQDIVKESESAAEESGSSASSVVEKKPEDTESVHEESLIATVDDRRPVKQMSTESEEEREREKKKEAYLELINLLNDTEAALQPDDVKFDSYEDSPQVDEDTIEKRDRQEAVEDLIDKMNQLDTEAQPSPESESSMIIHEDKDEDSEKALDLEGELKTPPPSPTEKSSDAKESTPSSEEFEEYEEIWDGTKWVRVRKQSPTEPPAEHVPEEVAARLATSEQWTSQDEMLDLTTEEPQKEQHDVPSDTTTTTTTTTQVISQTEYRETIPGEELVSQSQEPATETLPEQEQQLASPTSEQQVERQAPEQELADLEARPAAPPASQEAGEYPPGVESFPAKELEDIERHVRAQEPVEQAVPHDYQPPQVEEKEQPPVESYPPLEQETIEREQKEQMAVGEETGLEQQPAEQVGAPAPDLESFPHHEIEDLERHTMRQEVMETEVVTQKPSAAEEPSPEDDVTSHPHHEEEDLERLRKQQEAPGQEVAEQEPPASTPTEEVSDLTSLPHKEAEDVERLVQQQEPRDDVILPPTPEAEMVQEPSPVETSPVTEQEFMERHVPAQEPVDQQVPEEPAAPLPQTPEAEIAQEPALVETSPVTEQEFMERHVPAQEPVDQQVPEEPAAPQQESPREEYSPEGATVPAEEMVRPGETVPEDDMMGEPQVHSEDLEGGIKLTTETTEGKPHTTQDVEEFEETLPDGTVVKRKVIKTRTTKMVTKKVVAEGPDKEDLLQAAMSQQEPEFQGEDQPGFAPGHIVVEESQGEPKSHTDVEEFEETLPDGTIVKRKIIKTHTEQTTARKIVMEGPDGQMIEEEAGEDEFLPKGHILHSEKIEGEPQTETDVQEFEETLPDGTVVTRRVVKTRTTQKVTQKVFTEGEDEEDEGVEEGEEQEWRELEESGYPDRHVKKVSFEPGTIDNEEREEEEVDVEDEDTQQDTQELEQSEEEGDTEDSKRQSVKSMISMFEEKAKEQEYTATKTHTEIGKLHIYSLWEHDHIPNGADEGVANIYKSVDISRKEQIPKHTEHFEVKQAEPVVIEDQSISEKTKLYDEYTEEIQEGIAPTIISEVESYKETESESSESEQEGKEEIIPAIETEIEAFKGTEPKSPEGDHEIKEELVPAIETEIETCKESKPESSEEEEEIKEQTKPEVEVYKDTELESSEGKEVKEEILPVVEHKAEAYKETVPESSEEEQEIKEEIIPEIKPEVEAFKETEPESSEEEPEILEEIGTETEPAVEVDKETELELSQEEGKEQILSEQEIKPYKEMEPEPSEEEPEEIKKEIVPAIAPEAEAYKETEPESSEEETEEIKEEVVPTIASEAEAYKETEPEPSEEEPEEIKEQVIAAIASEAEAYKETEPEPSEEEPEEIKEEVVAAIASEAEAYKETEPEPSEEEPEEIKEEVVPAITSETEAYKETEPEPSEEALEEIKEEVVAAIASEAEAYKETEAESYEEEPEEIKEVPAIATEAEAYKETEAESSEEETEEIKEEVVPTIASEAKAYKETEAESSEEEPEEIKEEVIPAIASEAEAYKETEPESSEQGPEEIKEKVVPSIATEAEAYKETEPESSEEEIEEIKEEVVPTIASRAKAYKETETESSEEEPEEIEEQVLPKIASEAEAYKETEPEPSEEEPEEIKEQVVPSIATEAEAYKETEPESSEEEIEEIKEEVVPTLASKEEAFKETEPESSEEEPEEIKEEVIPAISTEAEAYKETEPESSEEEPEEIKEEVVPAIAPEAEAYKETEPESSEEEIEEIKEEVVPTLASKEEAFKETEPESSEEGPEEIKEEVIPAVSIEAEVYKETEPESSEEEPEEIKEEVVPTIASEAEAYKEKEAESSEEEPEEIKEEVLPTIASEAEAYKETEAESSEEGPEEVKEEVLPTIASEAEAYKETEPESSEEEPEEIKKEVVPAIATEAEAYKETEPESYEEEPEEIKEEVILAVSTEAEAYKETEPESSDEETEKIKEEVVPIIASEAEAYKEKEAESSEEEPEEIKEKIVPAIATEAEAYKEKEAESSEEEPEEINEEVLPTKVSEAEAYKETEAESYEEEPEEIKEEVVSAIATEAEAYKETETESSEEEPEEIKEEVVPAIAPEAEDYKETEPESSEEEIEEIKEEVLPTLASEAEAVKETEPESSEEKPVEIKDVFPLIATEEKAYKETEPELSEEEPEEIKEEVVPAIATGAEDYQETEPEPYEKEQEIKEETVLAIGPEIEVYKETVPESSEEEEEIKPDIKAEIQSYIETEPGSSQEEQEEFREETELAKEPVVESCKEIERESFEEEQEEVKEEVASAVATEAESYKETVPHSLEGEQVRGEAAQLRAETLKATEPDITLRSDVFQSEPHVTHDVDEFEEILSDGTVVKHKLITTKATKTIVRNVLAEGDDKELLQLAAEKVDTGDKELGEDFEFSEDHFKDKGEMSSHTEVEEYEEVLPDGTCVQRKIIKTETFHSVSKVQEVSLPSELPSEIKQPCDDYTVDAEESESPSSSVEMVKEFSPTSVIPDRTDFTLSEDEEAHEIKEVEKFTDYSRETVSQIELLKDISPTVTVPDMKLEHQEIELELQTGDVSDICDYPPFGASEHLASDEGDQEKTEFSEQLETYPIEDLHEDSEVADSIHSPVQMMPRFSPTAILPDKIDDYPEEPDEEIAMKQDYVSATETYESTTETEGEEHTWEKSTVHEESTTETEGEEDVLEEPVLHEVMKSSESDKEMSEDTEISPSHSPVELVKEFSTTAFIPADDKYSATESETDITSEKVSLSLKVSELTTEPMSSDVGSEFEMEYTKTEIEEEEERSPQHTPVEMVHEIIPVMNVKRESIGDALDSHEIERDHEQYWLEEKTISESTVSKSITAHSEEGQEQKTESEIETDYSPVESLSHEGFSAVETKEDLDELFSRGATTTSGQGSGTSGGSDLEEEGELMPAYAKQVSIGPVEHISMSEHLQLSEDQSSELAPPLTSSEDNSSEDPSVEVGRKFSDVKVDELDLQGIGSDFPVVSETVTTYDMSDEEKEDDEIETDHKEHVIDYNEDDKQVEDADDRSAPASKGGYIPSYELRLSLPSLIPTSSMEVQDRSSSSASAVESPSEHSQEEERPLSPSDYFLEPESHGETQVKEDHVARLSSDISQQIFIEQSIEVSSSQQRRSLFLEKDKSYEADTEAEKVSPAQEDKFWIEQYEPTAKEPFPAFPRLPLDSEAPPSPSHFTLVVEPKDQEPLELDGEKSEVELSEKLTSDLTEIDGFLLTDGEHVVDAYAQVEACGEQQDLLRFEPGAVDKPALKEEDSIFAAHEKSTGDDTMVMEEDPFSKQTYSLNLATSPNVMRSPPESVSPVDETVISSPDKTPDQVRNVQIGVSPSVSHEAMFHEPPPVLAGRVVSGEFEDKIQEDEGISEFVNKDEKDTHVEVEQDTTEEEPHASHREFLSFDNMAFEGMDDGDEGNIPYPADISRIEEEPESHIQDVPQTDTPMTQSYSGSDMTTSYTGSVTEKSEIEPTYEEDSVHKMASYESREERTPVAEDQPSFPDGVARQVSEPHDELTDTYEASVIESILSKHRDGRPEVIPEEKYIIDMSAEVAETALQDKSDTEVKRVSWASTETSSDTVTPYDTAPTSMETSQEYQSPDMWSSGQSVEDSTPTQEHKHFQQHQDEPNNIPTVIETDPYNVLLIRQSSEEADMTRSCSIDSEELETTYTSTQEMQEEMQTEITSTSPMPMFHEPPVAGEFSEEEDDNHRRTKSSGSEKPKESASSEDFVKSSVSSDASAEPVLLAATYDLDSGHVSRVVTTYDLSPDTVDKQMPMDTGVKVILSSPEDEVFETDTQEEKSQDTHEEMTKETIETVSAELVTSQVSTDQSDTTESFPPSPFQSPLSEPDEKDAEEDLGSPFEVLSPSEFEDYDSFVASGHAFEIDAAVEAAALAAQAARYKHDHTTHPEPSAPPPEEISFQDETVPAEDETPSFEEPASASSSDHDLSPLKEMGYIAPAVPEEEPGEISDVAEDELKLETEKDEEKDELEDEADQLMNGPTEVEYVANIDDFVMASPVTEEQQQSDLESPTKCETEVEVTEREEQPETEDIQDTSVSQVIGQETQVTSTPEMTTESLREDLQPPIPDHMVTSDQSTLYDFEMPASEEASVPPSMSTSFEPSSGLFEDLEQSDIGFGKYEDLSYDGKDYLVSEISWDQSHQEPAAKQDEETFQYDPTESHEEEEAVMVEAVTPEQPAVAGLSWMEEMTRTEHKESHQTHESHITEETDSGVYRQHMWMEETQESHTLRQMVESAMYEETGTPDDISPDDKIEAEPESSDKLEPELQDLQESRPESETKDYPDVETVDDQTDADIHYSHFEKNVDEEDLDRPMSPEPDSTLFEQPTVTAPEPEEEEEFDQEDGRHSSALAEAHMLHHDMAYEDREQSQEPEEDRDFDEHLLERTAAQFVGNVLQEAQDMVQHEYQEPSDEEMDEEEQEENRREENQAESPQEANNFVQFEVHREYDPESSDESEGHREGVYGLQKIQEEPYEEAAPEGTAVKPVAVVMPMTEHGEDIPEIKVTQHSSDGDEQIVETEIEGYSSPEDEHLRDVEPEQDVFEGAGEEPKEEEKDTEQIESYMEVSDHKPLAMDYEMKERDEIEEDEDQEMGVDESRTTDSPEEESLRDMVNFVITQESSIDEEPKVSEDELEQKEAKPIMAVEPSQEEKQSVLEPQELESLEQQHTKHDTKDEKSDESASETAAAVGTMSGAGAAWLESMLTTYDAETIESKDGQVGEQSAEEPPELKSPDDAGDTSSVDSFATVVPTQQEEEDYQEKRMAEVSSMSSSMHSDITSSQGPAVPTFAIDVTRDQEVPMSPDEDIFHMSPDEEVIHKPTPELKKTSSEERQSSETSSSPGHADSGKFFSKTGEHDTGSVASSLNEFETLEQIFHAEKTGGRSSIDSSHGSPKFTPRSTESDAISITSSLSEFERLEREITLHGSNDKIKGSAESSGSVSSLNEFEALEKELMQDSEKTKIVKPLEGGSKYSSSSSLHEFEALEDEARIDHELEAEAQKIVSILESGELMSEQSRLEQEQMNIYTMGPKPEQKPTTDKPLSPEKPSPASDDDGARTIEKIIQEASMNVEFFSQLESSAEVDRDSLDGRDDSLHEDQTVPPDSIMLMSTESIESVQRAPQIERYETDSLTSQENIMERSVDSLSSQNLMEQSFDSIRDMMQKSSESGDLMQRSADSLGTGPENVMERSSDSLEPEDQQDASKVEAFDTDSLQGQEPPPDLPSPQTPEDEPMGSPSPDDERFQTQKYQYRSHKTQSYGYHASVTHSAYNVRDPYIDYEGNYGQDSLYREDYDSQGNYYASAFEPDPLKPLPAEPYKDKKKVFTMAELEEMRKDKQEKRQKEAQEPSPEDPDEIVSTATTSQTTSPTNDPLSTPAESPSSPQDRHVATRSVSMSAASLTHSSMSSSRETYSTEVPEGATYQASGGARVSFDQYHYPSFDEDDMREIDPTEHMEALGQGIPEYYGYSSTMRGQETREEEDYGYQYEDQVVPEAGAEGGDDDEEQEARVHMKKQVHSKTVQQSDGQQQTTVTETTEVTQDDSLEDAPDELRQEMQRVLDDFMEGKPGSEQGGTSV</sequence>
<dbReference type="InterPro" id="IPR051165">
    <property type="entry name" value="Multifunctional_ANK_Repeat"/>
</dbReference>
<dbReference type="FunFam" id="2.60.220.30:FF:000001">
    <property type="entry name" value="Ankyrin-3 isoform 2"/>
    <property type="match status" value="1"/>
</dbReference>
<dbReference type="PRINTS" id="PR01415">
    <property type="entry name" value="ANKYRIN"/>
</dbReference>
<feature type="region of interest" description="Disordered" evidence="10">
    <location>
        <begin position="640"/>
        <end position="683"/>
    </location>
</feature>
<feature type="repeat" description="ANK" evidence="9">
    <location>
        <begin position="381"/>
        <end position="413"/>
    </location>
</feature>
<dbReference type="GO" id="GO:0007165">
    <property type="term" value="P:signal transduction"/>
    <property type="evidence" value="ECO:0007669"/>
    <property type="project" value="InterPro"/>
</dbReference>
<proteinExistence type="predicted"/>
<dbReference type="InterPro" id="IPR036770">
    <property type="entry name" value="Ankyrin_rpt-contain_sf"/>
</dbReference>
<dbReference type="SUPFAM" id="SSF48403">
    <property type="entry name" value="Ankyrin repeat"/>
    <property type="match status" value="2"/>
</dbReference>
<feature type="compositionally biased region" description="Acidic residues" evidence="10">
    <location>
        <begin position="2750"/>
        <end position="2761"/>
    </location>
</feature>
<dbReference type="InParanoid" id="A0A1S3IPM0"/>
<feature type="compositionally biased region" description="Basic and acidic residues" evidence="10">
    <location>
        <begin position="1915"/>
        <end position="1933"/>
    </location>
</feature>
<feature type="compositionally biased region" description="Polar residues" evidence="10">
    <location>
        <begin position="4784"/>
        <end position="4795"/>
    </location>
</feature>
<reference evidence="14" key="1">
    <citation type="submission" date="2025-08" db="UniProtKB">
        <authorList>
            <consortium name="RefSeq"/>
        </authorList>
    </citation>
    <scope>IDENTIFICATION</scope>
    <source>
        <tissue evidence="14">Gonads</tissue>
    </source>
</reference>
<feature type="region of interest" description="Disordered" evidence="10">
    <location>
        <begin position="4300"/>
        <end position="4328"/>
    </location>
</feature>
<feature type="compositionally biased region" description="Basic and acidic residues" evidence="10">
    <location>
        <begin position="6403"/>
        <end position="6412"/>
    </location>
</feature>
<dbReference type="Pfam" id="PF00023">
    <property type="entry name" value="Ank"/>
    <property type="match status" value="2"/>
</dbReference>
<feature type="region of interest" description="Disordered" evidence="10">
    <location>
        <begin position="5037"/>
        <end position="5104"/>
    </location>
</feature>
<dbReference type="InterPro" id="IPR000488">
    <property type="entry name" value="Death_dom"/>
</dbReference>
<feature type="compositionally biased region" description="Acidic residues" evidence="10">
    <location>
        <begin position="2780"/>
        <end position="2789"/>
    </location>
</feature>
<feature type="compositionally biased region" description="Basic and acidic residues" evidence="10">
    <location>
        <begin position="4307"/>
        <end position="4318"/>
    </location>
</feature>
<feature type="compositionally biased region" description="Acidic residues" evidence="10">
    <location>
        <begin position="5429"/>
        <end position="5441"/>
    </location>
</feature>
<dbReference type="GO" id="GO:0016020">
    <property type="term" value="C:membrane"/>
    <property type="evidence" value="ECO:0007669"/>
    <property type="project" value="UniProtKB-SubCell"/>
</dbReference>
<evidence type="ECO:0000256" key="2">
    <source>
        <dbReference type="ARBA" id="ARBA00004370"/>
    </source>
</evidence>
<feature type="compositionally biased region" description="Polar residues" evidence="10">
    <location>
        <begin position="6362"/>
        <end position="6387"/>
    </location>
</feature>
<dbReference type="InterPro" id="IPR002110">
    <property type="entry name" value="Ankyrin_rpt"/>
</dbReference>
<feature type="compositionally biased region" description="Basic and acidic residues" evidence="10">
    <location>
        <begin position="6106"/>
        <end position="6121"/>
    </location>
</feature>
<feature type="compositionally biased region" description="Acidic residues" evidence="10">
    <location>
        <begin position="3290"/>
        <end position="3299"/>
    </location>
</feature>
<feature type="compositionally biased region" description="Acidic residues" evidence="10">
    <location>
        <begin position="2840"/>
        <end position="2851"/>
    </location>
</feature>
<evidence type="ECO:0000256" key="3">
    <source>
        <dbReference type="ARBA" id="ARBA00022490"/>
    </source>
</evidence>
<feature type="compositionally biased region" description="Low complexity" evidence="10">
    <location>
        <begin position="6413"/>
        <end position="6422"/>
    </location>
</feature>
<evidence type="ECO:0000256" key="1">
    <source>
        <dbReference type="ARBA" id="ARBA00004245"/>
    </source>
</evidence>
<feature type="compositionally biased region" description="Basic and acidic residues" evidence="10">
    <location>
        <begin position="3581"/>
        <end position="3600"/>
    </location>
</feature>
<gene>
    <name evidence="14" type="primary">LOC106166132</name>
</gene>
<dbReference type="Pfam" id="PF13637">
    <property type="entry name" value="Ank_4"/>
    <property type="match status" value="1"/>
</dbReference>
<feature type="compositionally biased region" description="Polar residues" evidence="10">
    <location>
        <begin position="5487"/>
        <end position="5496"/>
    </location>
</feature>
<feature type="compositionally biased region" description="Low complexity" evidence="10">
    <location>
        <begin position="2069"/>
        <end position="2081"/>
    </location>
</feature>
<feature type="compositionally biased region" description="Basic and acidic residues" evidence="10">
    <location>
        <begin position="4556"/>
        <end position="4570"/>
    </location>
</feature>
<dbReference type="PANTHER" id="PTHR24123">
    <property type="entry name" value="ANKYRIN REPEAT-CONTAINING"/>
    <property type="match status" value="1"/>
</dbReference>
<feature type="compositionally biased region" description="Basic and acidic residues" evidence="10">
    <location>
        <begin position="6428"/>
        <end position="6441"/>
    </location>
</feature>
<feature type="compositionally biased region" description="Basic and acidic residues" evidence="10">
    <location>
        <begin position="7024"/>
        <end position="7039"/>
    </location>
</feature>
<feature type="compositionally biased region" description="Basic and acidic residues" evidence="10">
    <location>
        <begin position="6077"/>
        <end position="6091"/>
    </location>
</feature>
<dbReference type="FunFam" id="2.60.220.30:FF:000002">
    <property type="entry name" value="Ankyrin-3 isoform 2"/>
    <property type="match status" value="1"/>
</dbReference>
<feature type="region of interest" description="Disordered" evidence="10">
    <location>
        <begin position="4765"/>
        <end position="4795"/>
    </location>
</feature>
<feature type="compositionally biased region" description="Basic and acidic residues" evidence="10">
    <location>
        <begin position="2594"/>
        <end position="2636"/>
    </location>
</feature>
<feature type="domain" description="Death" evidence="11">
    <location>
        <begin position="1327"/>
        <end position="1410"/>
    </location>
</feature>
<dbReference type="CDD" id="cd08317">
    <property type="entry name" value="Death_ank"/>
    <property type="match status" value="1"/>
</dbReference>
<feature type="region of interest" description="Disordered" evidence="10">
    <location>
        <begin position="2895"/>
        <end position="3364"/>
    </location>
</feature>
<keyword evidence="8" id="KW-0206">Cytoskeleton</keyword>
<feature type="region of interest" description="Disordered" evidence="10">
    <location>
        <begin position="2519"/>
        <end position="2538"/>
    </location>
</feature>
<feature type="compositionally biased region" description="Polar residues" evidence="10">
    <location>
        <begin position="1949"/>
        <end position="1958"/>
    </location>
</feature>
<keyword evidence="5" id="KW-0677">Repeat</keyword>
<feature type="repeat" description="ANK" evidence="9">
    <location>
        <begin position="348"/>
        <end position="380"/>
    </location>
</feature>
<feature type="compositionally biased region" description="Basic and acidic residues" evidence="10">
    <location>
        <begin position="5084"/>
        <end position="5095"/>
    </location>
</feature>
<feature type="compositionally biased region" description="Basic and acidic residues" evidence="10">
    <location>
        <begin position="2688"/>
        <end position="2719"/>
    </location>
</feature>
<feature type="compositionally biased region" description="Acidic residues" evidence="10">
    <location>
        <begin position="3558"/>
        <end position="3569"/>
    </location>
</feature>
<feature type="repeat" description="ANK" evidence="9">
    <location>
        <begin position="480"/>
        <end position="512"/>
    </location>
</feature>
<feature type="compositionally biased region" description="Basic and acidic residues" evidence="10">
    <location>
        <begin position="3714"/>
        <end position="3732"/>
    </location>
</feature>
<feature type="region of interest" description="Disordered" evidence="10">
    <location>
        <begin position="4390"/>
        <end position="4429"/>
    </location>
</feature>
<feature type="compositionally biased region" description="Basic and acidic residues" evidence="10">
    <location>
        <begin position="3649"/>
        <end position="3660"/>
    </location>
</feature>
<feature type="compositionally biased region" description="Basic and acidic residues" evidence="10">
    <location>
        <begin position="5779"/>
        <end position="5789"/>
    </location>
</feature>
<feature type="compositionally biased region" description="Pro residues" evidence="10">
    <location>
        <begin position="6695"/>
        <end position="6704"/>
    </location>
</feature>
<feature type="compositionally biased region" description="Basic and acidic residues" evidence="10">
    <location>
        <begin position="1692"/>
        <end position="1701"/>
    </location>
</feature>
<feature type="region of interest" description="Disordered" evidence="10">
    <location>
        <begin position="6556"/>
        <end position="6733"/>
    </location>
</feature>
<dbReference type="InterPro" id="IPR000906">
    <property type="entry name" value="ZU5_dom"/>
</dbReference>
<dbReference type="PROSITE" id="PS51145">
    <property type="entry name" value="ZU5"/>
    <property type="match status" value="2"/>
</dbReference>
<feature type="repeat" description="ANK" evidence="9">
    <location>
        <begin position="117"/>
        <end position="149"/>
    </location>
</feature>
<feature type="compositionally biased region" description="Basic and acidic residues" evidence="10">
    <location>
        <begin position="5265"/>
        <end position="5281"/>
    </location>
</feature>
<feature type="compositionally biased region" description="Basic and acidic residues" evidence="10">
    <location>
        <begin position="1961"/>
        <end position="1981"/>
    </location>
</feature>
<feature type="compositionally biased region" description="Acidic residues" evidence="10">
    <location>
        <begin position="2368"/>
        <end position="2400"/>
    </location>
</feature>
<feature type="compositionally biased region" description="Basic and acidic residues" evidence="10">
    <location>
        <begin position="2342"/>
        <end position="2355"/>
    </location>
</feature>
<dbReference type="PROSITE" id="PS50297">
    <property type="entry name" value="ANK_REP_REGION"/>
    <property type="match status" value="15"/>
</dbReference>
<keyword evidence="4" id="KW-0597">Phosphoprotein</keyword>
<feature type="repeat" description="ANK" evidence="9">
    <location>
        <begin position="18"/>
        <end position="50"/>
    </location>
</feature>
<dbReference type="PROSITE" id="PS50017">
    <property type="entry name" value="DEATH_DOMAIN"/>
    <property type="match status" value="1"/>
</dbReference>
<feature type="compositionally biased region" description="Polar residues" evidence="10">
    <location>
        <begin position="4394"/>
        <end position="4415"/>
    </location>
</feature>
<dbReference type="Gene3D" id="1.25.40.20">
    <property type="entry name" value="Ankyrin repeat-containing domain"/>
    <property type="match status" value="3"/>
</dbReference>
<keyword evidence="13" id="KW-1185">Reference proteome</keyword>
<feature type="region of interest" description="Disordered" evidence="10">
    <location>
        <begin position="5624"/>
        <end position="5648"/>
    </location>
</feature>
<dbReference type="InterPro" id="IPR011029">
    <property type="entry name" value="DEATH-like_dom_sf"/>
</dbReference>
<feature type="compositionally biased region" description="Acidic residues" evidence="10">
    <location>
        <begin position="3470"/>
        <end position="3480"/>
    </location>
</feature>
<feature type="compositionally biased region" description="Acidic residues" evidence="10">
    <location>
        <begin position="3498"/>
        <end position="3509"/>
    </location>
</feature>
<dbReference type="SMART" id="SM00005">
    <property type="entry name" value="DEATH"/>
    <property type="match status" value="1"/>
</dbReference>
<feature type="compositionally biased region" description="Low complexity" evidence="10">
    <location>
        <begin position="7002"/>
        <end position="7013"/>
    </location>
</feature>
<feature type="compositionally biased region" description="Acidic residues" evidence="10">
    <location>
        <begin position="5315"/>
        <end position="5325"/>
    </location>
</feature>
<feature type="compositionally biased region" description="Acidic residues" evidence="10">
    <location>
        <begin position="2900"/>
        <end position="2909"/>
    </location>
</feature>
<feature type="compositionally biased region" description="Basic and acidic residues" evidence="10">
    <location>
        <begin position="3607"/>
        <end position="3616"/>
    </location>
</feature>
<feature type="compositionally biased region" description="Low complexity" evidence="10">
    <location>
        <begin position="1470"/>
        <end position="1479"/>
    </location>
</feature>
<feature type="repeat" description="ANK" evidence="9">
    <location>
        <begin position="183"/>
        <end position="215"/>
    </location>
</feature>
<feature type="region of interest" description="Disordered" evidence="10">
    <location>
        <begin position="5364"/>
        <end position="5468"/>
    </location>
</feature>
<feature type="compositionally biased region" description="Basic and acidic residues" evidence="10">
    <location>
        <begin position="5675"/>
        <end position="5692"/>
    </location>
</feature>
<feature type="compositionally biased region" description="Basic and acidic residues" evidence="10">
    <location>
        <begin position="5734"/>
        <end position="5768"/>
    </location>
</feature>